<dbReference type="GO" id="GO:0046872">
    <property type="term" value="F:metal ion binding"/>
    <property type="evidence" value="ECO:0007669"/>
    <property type="project" value="UniProtKB-KW"/>
</dbReference>
<name>A0A1H1VQV0_9GAMM</name>
<dbReference type="AlphaFoldDB" id="A0A1H1VQV0"/>
<dbReference type="PANTHER" id="PTHR42796:SF4">
    <property type="entry name" value="FUMARYLACETOACETATE HYDROLASE DOMAIN-CONTAINING PROTEIN 2A"/>
    <property type="match status" value="1"/>
</dbReference>
<comment type="similarity">
    <text evidence="1">Belongs to the FAH family.</text>
</comment>
<dbReference type="GO" id="GO:0003824">
    <property type="term" value="F:catalytic activity"/>
    <property type="evidence" value="ECO:0007669"/>
    <property type="project" value="InterPro"/>
</dbReference>
<dbReference type="SUPFAM" id="SSF56529">
    <property type="entry name" value="FAH"/>
    <property type="match status" value="1"/>
</dbReference>
<keyword evidence="2" id="KW-0479">Metal-binding</keyword>
<feature type="domain" description="Rv2993c-like N-terminal" evidence="4">
    <location>
        <begin position="5"/>
        <end position="64"/>
    </location>
</feature>
<reference evidence="6" key="1">
    <citation type="submission" date="2016-10" db="EMBL/GenBank/DDBJ databases">
        <authorList>
            <person name="Varghese N."/>
            <person name="Submissions S."/>
        </authorList>
    </citation>
    <scope>NUCLEOTIDE SEQUENCE [LARGE SCALE GENOMIC DNA]</scope>
    <source>
        <strain evidence="6">JCM 14963</strain>
    </source>
</reference>
<evidence type="ECO:0000313" key="6">
    <source>
        <dbReference type="Proteomes" id="UP000243413"/>
    </source>
</evidence>
<evidence type="ECO:0000313" key="5">
    <source>
        <dbReference type="EMBL" id="SDS86409.1"/>
    </source>
</evidence>
<dbReference type="InterPro" id="IPR051121">
    <property type="entry name" value="FAH"/>
</dbReference>
<evidence type="ECO:0000256" key="2">
    <source>
        <dbReference type="ARBA" id="ARBA00022723"/>
    </source>
</evidence>
<dbReference type="InterPro" id="IPR036663">
    <property type="entry name" value="Fumarylacetoacetase_C_sf"/>
</dbReference>
<dbReference type="InterPro" id="IPR011234">
    <property type="entry name" value="Fumarylacetoacetase-like_C"/>
</dbReference>
<dbReference type="EMBL" id="LT629763">
    <property type="protein sequence ID" value="SDS86409.1"/>
    <property type="molecule type" value="Genomic_DNA"/>
</dbReference>
<proteinExistence type="inferred from homology"/>
<organism evidence="5 6">
    <name type="scientific">Halopseudomonas sabulinigri</name>
    <dbReference type="NCBI Taxonomy" id="472181"/>
    <lineage>
        <taxon>Bacteria</taxon>
        <taxon>Pseudomonadati</taxon>
        <taxon>Pseudomonadota</taxon>
        <taxon>Gammaproteobacteria</taxon>
        <taxon>Pseudomonadales</taxon>
        <taxon>Pseudomonadaceae</taxon>
        <taxon>Halopseudomonas</taxon>
    </lineage>
</organism>
<evidence type="ECO:0000259" key="4">
    <source>
        <dbReference type="Pfam" id="PF10370"/>
    </source>
</evidence>
<dbReference type="PANTHER" id="PTHR42796">
    <property type="entry name" value="FUMARYLACETOACETATE HYDROLASE DOMAIN-CONTAINING PROTEIN 2A-RELATED"/>
    <property type="match status" value="1"/>
</dbReference>
<protein>
    <submittedName>
        <fullName evidence="5">2-keto-4-pentenoate hydratase/2-oxohepta-3-ene-1,7-dioic acid hydratase (Catechol pathway)</fullName>
    </submittedName>
</protein>
<dbReference type="InterPro" id="IPR018833">
    <property type="entry name" value="Rv2993c-like_N"/>
</dbReference>
<dbReference type="Gene3D" id="3.90.850.10">
    <property type="entry name" value="Fumarylacetoacetase-like, C-terminal domain"/>
    <property type="match status" value="1"/>
</dbReference>
<dbReference type="STRING" id="472181.SAMN05216271_2941"/>
<dbReference type="Pfam" id="PF10370">
    <property type="entry name" value="Rv2993c-like_N"/>
    <property type="match status" value="1"/>
</dbReference>
<sequence length="319" mass="34341">MAINIVRFEHQGVVGWGVLQGIQIARVEGNFATTGDFIAGTSLAALKALAPGQLAVSEVKLLSPVTRNQQFVCQGANYRQHMIESGLDPDAKHYNMIFTKAASCIVAADSDLIKPKGVRFLDYEVELGLIIKREITGSVKVTDANLLDYVAGLVVVNDYSARDVQIPQMQFYKGKSFRTFGPVGPYLCLLEPGDAGYLKNLNLSLKVNGQSRQADSTANMVFGPAETLTELSGVHDFAPGDLIATGTPHGCALTVPSPAKQRLAAALLSPAKRMQTFLKMQEARANYYLKAGDVVETGIRSADGVIDLGVQRNRVVEQG</sequence>
<gene>
    <name evidence="5" type="ORF">SAMN05216271_2941</name>
</gene>
<dbReference type="Proteomes" id="UP000243413">
    <property type="component" value="Chromosome I"/>
</dbReference>
<evidence type="ECO:0000259" key="3">
    <source>
        <dbReference type="Pfam" id="PF01557"/>
    </source>
</evidence>
<dbReference type="OrthoDB" id="9805307at2"/>
<dbReference type="GO" id="GO:0044281">
    <property type="term" value="P:small molecule metabolic process"/>
    <property type="evidence" value="ECO:0007669"/>
    <property type="project" value="UniProtKB-ARBA"/>
</dbReference>
<feature type="domain" description="Fumarylacetoacetase-like C-terminal" evidence="3">
    <location>
        <begin position="71"/>
        <end position="316"/>
    </location>
</feature>
<accession>A0A1H1VQV0</accession>
<evidence type="ECO:0000256" key="1">
    <source>
        <dbReference type="ARBA" id="ARBA00010211"/>
    </source>
</evidence>
<dbReference type="Pfam" id="PF01557">
    <property type="entry name" value="FAA_hydrolase"/>
    <property type="match status" value="1"/>
</dbReference>
<dbReference type="RefSeq" id="WP_092287605.1">
    <property type="nucleotide sequence ID" value="NZ_LT629763.1"/>
</dbReference>